<organism evidence="3 4">
    <name type="scientific">Caulobacter radicis</name>
    <dbReference type="NCBI Taxonomy" id="2172650"/>
    <lineage>
        <taxon>Bacteria</taxon>
        <taxon>Pseudomonadati</taxon>
        <taxon>Pseudomonadota</taxon>
        <taxon>Alphaproteobacteria</taxon>
        <taxon>Caulobacterales</taxon>
        <taxon>Caulobacteraceae</taxon>
        <taxon>Caulobacter</taxon>
    </lineage>
</organism>
<sequence length="109" mass="11891">MPPATLSATARRDMMAAATWIAGDSPKASRRFQMELREALALLGSFPMTGASRPEHAPEPYRFSLLPGSPYVLVYNCQRRPPVIMRILHGSQDLPEILSTLPSADDGAP</sequence>
<comment type="similarity">
    <text evidence="1">Belongs to the RelE toxin family.</text>
</comment>
<dbReference type="PANTHER" id="PTHR33755:SF6">
    <property type="entry name" value="PLASMID STABILIZATION SYSTEM PROTEIN"/>
    <property type="match status" value="1"/>
</dbReference>
<name>A0A2T9J1P4_9CAUL</name>
<evidence type="ECO:0000313" key="3">
    <source>
        <dbReference type="EMBL" id="PVM73999.1"/>
    </source>
</evidence>
<dbReference type="Gene3D" id="3.30.2310.20">
    <property type="entry name" value="RelE-like"/>
    <property type="match status" value="1"/>
</dbReference>
<gene>
    <name evidence="3" type="ORF">DDF65_20560</name>
</gene>
<keyword evidence="4" id="KW-1185">Reference proteome</keyword>
<dbReference type="RefSeq" id="WP_116569438.1">
    <property type="nucleotide sequence ID" value="NZ_QDKP01000058.1"/>
</dbReference>
<dbReference type="Pfam" id="PF05016">
    <property type="entry name" value="ParE_toxin"/>
    <property type="match status" value="1"/>
</dbReference>
<dbReference type="PANTHER" id="PTHR33755">
    <property type="entry name" value="TOXIN PARE1-RELATED"/>
    <property type="match status" value="1"/>
</dbReference>
<dbReference type="EMBL" id="QDKP01000058">
    <property type="protein sequence ID" value="PVM73999.1"/>
    <property type="molecule type" value="Genomic_DNA"/>
</dbReference>
<protein>
    <submittedName>
        <fullName evidence="3">Type II toxin-antitoxin system RelE/ParE family toxin</fullName>
    </submittedName>
</protein>
<dbReference type="InterPro" id="IPR051803">
    <property type="entry name" value="TA_system_RelE-like_toxin"/>
</dbReference>
<evidence type="ECO:0000256" key="2">
    <source>
        <dbReference type="ARBA" id="ARBA00022649"/>
    </source>
</evidence>
<proteinExistence type="inferred from homology"/>
<evidence type="ECO:0000256" key="1">
    <source>
        <dbReference type="ARBA" id="ARBA00006226"/>
    </source>
</evidence>
<keyword evidence="2" id="KW-1277">Toxin-antitoxin system</keyword>
<comment type="caution">
    <text evidence="3">The sequence shown here is derived from an EMBL/GenBank/DDBJ whole genome shotgun (WGS) entry which is preliminary data.</text>
</comment>
<accession>A0A2T9J1P4</accession>
<dbReference type="AlphaFoldDB" id="A0A2T9J1P4"/>
<reference evidence="3 4" key="1">
    <citation type="submission" date="2018-04" db="EMBL/GenBank/DDBJ databases">
        <title>The genome sequence of Caulobacter sp. 736.</title>
        <authorList>
            <person name="Gao J."/>
            <person name="Sun J."/>
        </authorList>
    </citation>
    <scope>NUCLEOTIDE SEQUENCE [LARGE SCALE GENOMIC DNA]</scope>
    <source>
        <strain evidence="3 4">736</strain>
    </source>
</reference>
<dbReference type="InterPro" id="IPR035093">
    <property type="entry name" value="RelE/ParE_toxin_dom_sf"/>
</dbReference>
<dbReference type="InterPro" id="IPR007712">
    <property type="entry name" value="RelE/ParE_toxin"/>
</dbReference>
<dbReference type="Proteomes" id="UP000244913">
    <property type="component" value="Unassembled WGS sequence"/>
</dbReference>
<evidence type="ECO:0000313" key="4">
    <source>
        <dbReference type="Proteomes" id="UP000244913"/>
    </source>
</evidence>